<dbReference type="PANTHER" id="PTHR22762:SF133">
    <property type="entry name" value="P-TYPE DOMAIN-CONTAINING PROTEIN"/>
    <property type="match status" value="1"/>
</dbReference>
<protein>
    <submittedName>
        <fullName evidence="1">Uncharacterized protein</fullName>
    </submittedName>
</protein>
<keyword evidence="2" id="KW-1185">Reference proteome</keyword>
<dbReference type="AlphaFoldDB" id="A0A835DPP7"/>
<proteinExistence type="predicted"/>
<reference evidence="1 2" key="1">
    <citation type="submission" date="2020-04" db="EMBL/GenBank/DDBJ databases">
        <title>Plant Genome Project.</title>
        <authorList>
            <person name="Zhang R.-G."/>
        </authorList>
    </citation>
    <scope>NUCLEOTIDE SEQUENCE [LARGE SCALE GENOMIC DNA]</scope>
    <source>
        <strain evidence="1">YNK0</strain>
        <tissue evidence="1">Leaf</tissue>
    </source>
</reference>
<dbReference type="Proteomes" id="UP000655225">
    <property type="component" value="Unassembled WGS sequence"/>
</dbReference>
<organism evidence="1 2">
    <name type="scientific">Tetracentron sinense</name>
    <name type="common">Spur-leaf</name>
    <dbReference type="NCBI Taxonomy" id="13715"/>
    <lineage>
        <taxon>Eukaryota</taxon>
        <taxon>Viridiplantae</taxon>
        <taxon>Streptophyta</taxon>
        <taxon>Embryophyta</taxon>
        <taxon>Tracheophyta</taxon>
        <taxon>Spermatophyta</taxon>
        <taxon>Magnoliopsida</taxon>
        <taxon>Trochodendrales</taxon>
        <taxon>Trochodendraceae</taxon>
        <taxon>Tetracentron</taxon>
    </lineage>
</organism>
<comment type="caution">
    <text evidence="1">The sequence shown here is derived from an EMBL/GenBank/DDBJ whole genome shotgun (WGS) entry which is preliminary data.</text>
</comment>
<dbReference type="GO" id="GO:0004553">
    <property type="term" value="F:hydrolase activity, hydrolyzing O-glycosyl compounds"/>
    <property type="evidence" value="ECO:0007669"/>
    <property type="project" value="TreeGrafter"/>
</dbReference>
<name>A0A835DPP7_TETSI</name>
<dbReference type="OrthoDB" id="1722653at2759"/>
<evidence type="ECO:0000313" key="1">
    <source>
        <dbReference type="EMBL" id="KAF8411513.1"/>
    </source>
</evidence>
<dbReference type="EMBL" id="JABCRI010000002">
    <property type="protein sequence ID" value="KAF8411513.1"/>
    <property type="molecule type" value="Genomic_DNA"/>
</dbReference>
<dbReference type="PANTHER" id="PTHR22762">
    <property type="entry name" value="ALPHA-GLUCOSIDASE"/>
    <property type="match status" value="1"/>
</dbReference>
<gene>
    <name evidence="1" type="ORF">HHK36_004065</name>
</gene>
<evidence type="ECO:0000313" key="2">
    <source>
        <dbReference type="Proteomes" id="UP000655225"/>
    </source>
</evidence>
<sequence length="139" mass="16335">MRKQEESRLAELAVEKVQFQAMQSQTEIVFMVRRRFMITGTWSHVDIFNYSWSFSFTSGKYIKLDVPPEHINVHVREGNVLAMHKEVMTTKESRKTGYQLLVVVDNTGEVFLDDGEKVEMRGEGGRYSLVRFFWCNCRE</sequence>
<dbReference type="InterPro" id="IPR013780">
    <property type="entry name" value="Glyco_hydro_b"/>
</dbReference>
<dbReference type="Gene3D" id="2.60.40.1180">
    <property type="entry name" value="Golgi alpha-mannosidase II"/>
    <property type="match status" value="1"/>
</dbReference>
<accession>A0A835DPP7</accession>